<sequence length="264" mass="29390">MTSLKFFLFLLITIFISHSVSADEWPTIELAGIDLSAAKRIQIEKDPVYKTAKEYEAIPLAQVLSQFSKTDLAAKDSVVVFVAKDGYSVSMALADAMSEHGYIAFRDTEAPSGQKWLTFKFGKETTTPAPFYLVWPTQGLDKWRYPWPFQLASISLQPASTYFGAAAPAKKTDAIRTGFNLFSTYCIRCHSVNLSGGQVGPELNIPKNITEYFIEAELAGFILNAPAYRSGTKMPSFEKILDRQKAEAIVNYLKHMKNEKAGTK</sequence>
<dbReference type="GO" id="GO:0009055">
    <property type="term" value="F:electron transfer activity"/>
    <property type="evidence" value="ECO:0007669"/>
    <property type="project" value="InterPro"/>
</dbReference>
<name>A0A4P9UR35_METBY</name>
<keyword evidence="8" id="KW-1185">Reference proteome</keyword>
<keyword evidence="3 4" id="KW-0408">Iron</keyword>
<feature type="signal peptide" evidence="5">
    <location>
        <begin position="1"/>
        <end position="22"/>
    </location>
</feature>
<dbReference type="GO" id="GO:0020037">
    <property type="term" value="F:heme binding"/>
    <property type="evidence" value="ECO:0007669"/>
    <property type="project" value="InterPro"/>
</dbReference>
<dbReference type="Proteomes" id="UP000305881">
    <property type="component" value="Chromosome"/>
</dbReference>
<feature type="chain" id="PRO_5020925788" evidence="5">
    <location>
        <begin position="23"/>
        <end position="264"/>
    </location>
</feature>
<dbReference type="RefSeq" id="WP_017839386.1">
    <property type="nucleotide sequence ID" value="NZ_CP035467.1"/>
</dbReference>
<dbReference type="InterPro" id="IPR036909">
    <property type="entry name" value="Cyt_c-like_dom_sf"/>
</dbReference>
<reference evidence="8" key="1">
    <citation type="journal article" date="2019" name="J. Bacteriol.">
        <title>A Mutagenic Screen Identifies a TonB-Dependent Receptor Required for the Lanthanide Metal Switch in the Type I Methanotroph 'Methylotuvimicrobium buryatense' 5GB1C.</title>
        <authorList>
            <person name="Groom J.D."/>
            <person name="Ford S.M."/>
            <person name="Pesesky M.W."/>
            <person name="Lidstrom M.E."/>
        </authorList>
    </citation>
    <scope>NUCLEOTIDE SEQUENCE [LARGE SCALE GENOMIC DNA]</scope>
    <source>
        <strain evidence="8">5GB1C</strain>
    </source>
</reference>
<keyword evidence="5" id="KW-0732">Signal</keyword>
<evidence type="ECO:0000256" key="3">
    <source>
        <dbReference type="ARBA" id="ARBA00023004"/>
    </source>
</evidence>
<dbReference type="InterPro" id="IPR009056">
    <property type="entry name" value="Cyt_c-like_dom"/>
</dbReference>
<dbReference type="AlphaFoldDB" id="A0A4P9UR35"/>
<protein>
    <submittedName>
        <fullName evidence="7">Cytochrome c</fullName>
    </submittedName>
</protein>
<proteinExistence type="predicted"/>
<dbReference type="GO" id="GO:0046872">
    <property type="term" value="F:metal ion binding"/>
    <property type="evidence" value="ECO:0007669"/>
    <property type="project" value="UniProtKB-KW"/>
</dbReference>
<dbReference type="Gene3D" id="1.10.760.10">
    <property type="entry name" value="Cytochrome c-like domain"/>
    <property type="match status" value="1"/>
</dbReference>
<dbReference type="Pfam" id="PF13442">
    <property type="entry name" value="Cytochrome_CBB3"/>
    <property type="match status" value="1"/>
</dbReference>
<evidence type="ECO:0000313" key="7">
    <source>
        <dbReference type="EMBL" id="QCW82771.1"/>
    </source>
</evidence>
<evidence type="ECO:0000256" key="4">
    <source>
        <dbReference type="PROSITE-ProRule" id="PRU00433"/>
    </source>
</evidence>
<evidence type="ECO:0000259" key="6">
    <source>
        <dbReference type="PROSITE" id="PS51007"/>
    </source>
</evidence>
<evidence type="ECO:0000313" key="8">
    <source>
        <dbReference type="Proteomes" id="UP000305881"/>
    </source>
</evidence>
<feature type="domain" description="Cytochrome c" evidence="6">
    <location>
        <begin position="173"/>
        <end position="257"/>
    </location>
</feature>
<dbReference type="KEGG" id="mbur:EQU24_11365"/>
<evidence type="ECO:0000256" key="2">
    <source>
        <dbReference type="ARBA" id="ARBA00022723"/>
    </source>
</evidence>
<evidence type="ECO:0000256" key="1">
    <source>
        <dbReference type="ARBA" id="ARBA00022617"/>
    </source>
</evidence>
<keyword evidence="2 4" id="KW-0479">Metal-binding</keyword>
<keyword evidence="1 4" id="KW-0349">Heme</keyword>
<dbReference type="EMBL" id="CP035467">
    <property type="protein sequence ID" value="QCW82771.1"/>
    <property type="molecule type" value="Genomic_DNA"/>
</dbReference>
<dbReference type="PROSITE" id="PS51007">
    <property type="entry name" value="CYTC"/>
    <property type="match status" value="1"/>
</dbReference>
<evidence type="ECO:0000256" key="5">
    <source>
        <dbReference type="SAM" id="SignalP"/>
    </source>
</evidence>
<gene>
    <name evidence="7" type="ORF">EQU24_11365</name>
</gene>
<dbReference type="OrthoDB" id="9809720at2"/>
<organism evidence="7 8">
    <name type="scientific">Methylotuvimicrobium buryatense</name>
    <name type="common">Methylomicrobium buryatense</name>
    <dbReference type="NCBI Taxonomy" id="95641"/>
    <lineage>
        <taxon>Bacteria</taxon>
        <taxon>Pseudomonadati</taxon>
        <taxon>Pseudomonadota</taxon>
        <taxon>Gammaproteobacteria</taxon>
        <taxon>Methylococcales</taxon>
        <taxon>Methylococcaceae</taxon>
        <taxon>Methylotuvimicrobium</taxon>
    </lineage>
</organism>
<dbReference type="SUPFAM" id="SSF46626">
    <property type="entry name" value="Cytochrome c"/>
    <property type="match status" value="1"/>
</dbReference>
<dbReference type="STRING" id="675511.GCA_000341735_00763"/>
<accession>A0A4P9UR35</accession>